<protein>
    <submittedName>
        <fullName evidence="1">Uncharacterized protein</fullName>
    </submittedName>
</protein>
<dbReference type="EMBL" id="BNAV01000004">
    <property type="protein sequence ID" value="GHF59309.1"/>
    <property type="molecule type" value="Genomic_DNA"/>
</dbReference>
<dbReference type="AlphaFoldDB" id="A0A8H9IWY2"/>
<accession>A0A8H9IWY2</accession>
<dbReference type="Proteomes" id="UP000658656">
    <property type="component" value="Unassembled WGS sequence"/>
</dbReference>
<proteinExistence type="predicted"/>
<evidence type="ECO:0000313" key="1">
    <source>
        <dbReference type="EMBL" id="GHF59309.1"/>
    </source>
</evidence>
<comment type="caution">
    <text evidence="1">The sequence shown here is derived from an EMBL/GenBank/DDBJ whole genome shotgun (WGS) entry which is preliminary data.</text>
</comment>
<dbReference type="Gene3D" id="1.10.287.1490">
    <property type="match status" value="1"/>
</dbReference>
<dbReference type="OrthoDB" id="3695911at2"/>
<reference evidence="1" key="1">
    <citation type="journal article" date="2014" name="Int. J. Syst. Evol. Microbiol.">
        <title>Complete genome sequence of Corynebacterium casei LMG S-19264T (=DSM 44701T), isolated from a smear-ripened cheese.</title>
        <authorList>
            <consortium name="US DOE Joint Genome Institute (JGI-PGF)"/>
            <person name="Walter F."/>
            <person name="Albersmeier A."/>
            <person name="Kalinowski J."/>
            <person name="Ruckert C."/>
        </authorList>
    </citation>
    <scope>NUCLEOTIDE SEQUENCE</scope>
    <source>
        <strain evidence="1">CGMCC 4.7679</strain>
    </source>
</reference>
<gene>
    <name evidence="1" type="ORF">GCM10017566_36040</name>
</gene>
<organism evidence="1 2">
    <name type="scientific">Amycolatopsis bartoniae</name>
    <dbReference type="NCBI Taxonomy" id="941986"/>
    <lineage>
        <taxon>Bacteria</taxon>
        <taxon>Bacillati</taxon>
        <taxon>Actinomycetota</taxon>
        <taxon>Actinomycetes</taxon>
        <taxon>Pseudonocardiales</taxon>
        <taxon>Pseudonocardiaceae</taxon>
        <taxon>Amycolatopsis</taxon>
    </lineage>
</organism>
<dbReference type="RefSeq" id="WP_145936052.1">
    <property type="nucleotide sequence ID" value="NZ_BNAV01000004.1"/>
</dbReference>
<reference evidence="1" key="2">
    <citation type="submission" date="2020-09" db="EMBL/GenBank/DDBJ databases">
        <authorList>
            <person name="Sun Q."/>
            <person name="Zhou Y."/>
        </authorList>
    </citation>
    <scope>NUCLEOTIDE SEQUENCE</scope>
    <source>
        <strain evidence="1">CGMCC 4.7679</strain>
    </source>
</reference>
<keyword evidence="2" id="KW-1185">Reference proteome</keyword>
<sequence>MSTVKKLGKVAVFPLWKRLRWRIENVTEQRFGPQLDDLRRQLDGLRGELHAVRDELRGHTDSRAAELDGRIGWHDDEIRRLAAHVAAMDSRLATLERPGAGNGQSPADVEEVRAEHARIRARVSAVAQYEERLARVEEALTKDDHRN</sequence>
<name>A0A8H9IWY2_9PSEU</name>
<evidence type="ECO:0000313" key="2">
    <source>
        <dbReference type="Proteomes" id="UP000658656"/>
    </source>
</evidence>